<dbReference type="SUPFAM" id="SSF56204">
    <property type="entry name" value="Hect, E3 ligase catalytic domain"/>
    <property type="match status" value="1"/>
</dbReference>
<dbReference type="GO" id="GO:0004842">
    <property type="term" value="F:ubiquitin-protein transferase activity"/>
    <property type="evidence" value="ECO:0007669"/>
    <property type="project" value="InterPro"/>
</dbReference>
<dbReference type="Proteomes" id="UP000295070">
    <property type="component" value="Chromosome 21"/>
</dbReference>
<evidence type="ECO:0000313" key="6">
    <source>
        <dbReference type="Proteomes" id="UP000295070"/>
    </source>
</evidence>
<evidence type="ECO:0000256" key="2">
    <source>
        <dbReference type="ARBA" id="ARBA00022786"/>
    </source>
</evidence>
<keyword evidence="2 3" id="KW-0833">Ubl conjugation pathway</keyword>
<dbReference type="Pfam" id="PF00632">
    <property type="entry name" value="HECT"/>
    <property type="match status" value="1"/>
</dbReference>
<gene>
    <name evidence="5" type="ORF">EPR50_G00211810</name>
</gene>
<dbReference type="AlphaFoldDB" id="A0A484C738"/>
<feature type="domain" description="HECT" evidence="4">
    <location>
        <begin position="262"/>
        <end position="300"/>
    </location>
</feature>
<dbReference type="InterPro" id="IPR000569">
    <property type="entry name" value="HECT_dom"/>
</dbReference>
<accession>A0A484C738</accession>
<dbReference type="InterPro" id="IPR035983">
    <property type="entry name" value="Hect_E3_ubiquitin_ligase"/>
</dbReference>
<dbReference type="EMBL" id="SCKG01000021">
    <property type="protein sequence ID" value="TDG97812.1"/>
    <property type="molecule type" value="Genomic_DNA"/>
</dbReference>
<proteinExistence type="predicted"/>
<evidence type="ECO:0000256" key="3">
    <source>
        <dbReference type="PROSITE-ProRule" id="PRU00104"/>
    </source>
</evidence>
<comment type="caution">
    <text evidence="5">The sequence shown here is derived from an EMBL/GenBank/DDBJ whole genome shotgun (WGS) entry which is preliminary data.</text>
</comment>
<evidence type="ECO:0000259" key="4">
    <source>
        <dbReference type="PROSITE" id="PS50237"/>
    </source>
</evidence>
<sequence>MDVRDSEEDRERELLLFYKQQQEWACPLHCTLVGDVAIGEGVMRYFMTTIISKLQFGFSLDLGGMGRTLLFEGEPDHLVPAASEALTESNLFRVAGRMLAHTFLHDGPHVTGLSPAVIHVLFNGDPEMATVVTEDCPDLHIRSIIELVVGRTMRQIKQLRKGLKDVMVWPLLTSRPDVVPLLFPKMADMQFTPQMLLEKITWPVEDSDDEDFDLDTTCRITGFLRMFIETASSGTLAQLLTFWVGWEMLPPELRVEISGGTLPTSSTCFETLKLPAHFKIYMDFEKALVAAIKSTGFGLV</sequence>
<evidence type="ECO:0000313" key="5">
    <source>
        <dbReference type="EMBL" id="TDG97812.1"/>
    </source>
</evidence>
<keyword evidence="1" id="KW-0808">Transferase</keyword>
<keyword evidence="6" id="KW-1185">Reference proteome</keyword>
<organism evidence="5 6">
    <name type="scientific">Perca flavescens</name>
    <name type="common">American yellow perch</name>
    <name type="synonym">Morone flavescens</name>
    <dbReference type="NCBI Taxonomy" id="8167"/>
    <lineage>
        <taxon>Eukaryota</taxon>
        <taxon>Metazoa</taxon>
        <taxon>Chordata</taxon>
        <taxon>Craniata</taxon>
        <taxon>Vertebrata</taxon>
        <taxon>Euteleostomi</taxon>
        <taxon>Actinopterygii</taxon>
        <taxon>Neopterygii</taxon>
        <taxon>Teleostei</taxon>
        <taxon>Neoteleostei</taxon>
        <taxon>Acanthomorphata</taxon>
        <taxon>Eupercaria</taxon>
        <taxon>Perciformes</taxon>
        <taxon>Percoidei</taxon>
        <taxon>Percidae</taxon>
        <taxon>Percinae</taxon>
        <taxon>Perca</taxon>
    </lineage>
</organism>
<feature type="active site" description="Glycyl thioester intermediate" evidence="3">
    <location>
        <position position="268"/>
    </location>
</feature>
<reference evidence="5 6" key="1">
    <citation type="submission" date="2019-01" db="EMBL/GenBank/DDBJ databases">
        <title>A chromosome-scale genome assembly of the yellow perch, Perca flavescens.</title>
        <authorList>
            <person name="Feron R."/>
            <person name="Morvezen R."/>
            <person name="Bestin A."/>
            <person name="Haffray P."/>
            <person name="Klopp C."/>
            <person name="Zahm M."/>
            <person name="Cabau C."/>
            <person name="Roques C."/>
            <person name="Donnadieu C."/>
            <person name="Bouchez O."/>
            <person name="Christie M."/>
            <person name="Larson W."/>
            <person name="Guiguen Y."/>
        </authorList>
    </citation>
    <scope>NUCLEOTIDE SEQUENCE [LARGE SCALE GENOMIC DNA]</scope>
    <source>
        <strain evidence="5">YP-PL-M2</strain>
        <tissue evidence="5">Blood</tissue>
    </source>
</reference>
<evidence type="ECO:0000256" key="1">
    <source>
        <dbReference type="ARBA" id="ARBA00022679"/>
    </source>
</evidence>
<protein>
    <recommendedName>
        <fullName evidence="4">HECT domain-containing protein</fullName>
    </recommendedName>
</protein>
<name>A0A484C738_PERFV</name>
<dbReference type="Gene3D" id="3.90.1750.10">
    <property type="entry name" value="Hect, E3 ligase catalytic domains"/>
    <property type="match status" value="1"/>
</dbReference>
<dbReference type="Gene3D" id="3.30.2410.10">
    <property type="entry name" value="Hect, E3 ligase catalytic domain"/>
    <property type="match status" value="1"/>
</dbReference>
<dbReference type="PROSITE" id="PS50237">
    <property type="entry name" value="HECT"/>
    <property type="match status" value="1"/>
</dbReference>